<dbReference type="OrthoDB" id="6469at2157"/>
<evidence type="ECO:0000313" key="15">
    <source>
        <dbReference type="EMBL" id="SEW32457.1"/>
    </source>
</evidence>
<dbReference type="SUPFAM" id="SSF56752">
    <property type="entry name" value="D-aminoacid aminotransferase-like PLP-dependent enzymes"/>
    <property type="match status" value="1"/>
</dbReference>
<dbReference type="EMBL" id="FOIS01000006">
    <property type="protein sequence ID" value="SEW32457.1"/>
    <property type="molecule type" value="Genomic_DNA"/>
</dbReference>
<evidence type="ECO:0000256" key="7">
    <source>
        <dbReference type="ARBA" id="ARBA00022605"/>
    </source>
</evidence>
<keyword evidence="16" id="KW-1185">Reference proteome</keyword>
<evidence type="ECO:0000256" key="1">
    <source>
        <dbReference type="ARBA" id="ARBA00001933"/>
    </source>
</evidence>
<evidence type="ECO:0000256" key="2">
    <source>
        <dbReference type="ARBA" id="ARBA00004824"/>
    </source>
</evidence>
<dbReference type="GO" id="GO:0009099">
    <property type="term" value="P:L-valine biosynthetic process"/>
    <property type="evidence" value="ECO:0007669"/>
    <property type="project" value="UniProtKB-UniPathway"/>
</dbReference>
<dbReference type="GO" id="GO:0052655">
    <property type="term" value="F:L-valine-2-oxoglutarate transaminase activity"/>
    <property type="evidence" value="ECO:0007669"/>
    <property type="project" value="RHEA"/>
</dbReference>
<evidence type="ECO:0000313" key="16">
    <source>
        <dbReference type="Proteomes" id="UP000183275"/>
    </source>
</evidence>
<keyword evidence="10 14" id="KW-0100">Branched-chain amino acid biosynthesis</keyword>
<keyword evidence="6 14" id="KW-0032">Aminotransferase</keyword>
<evidence type="ECO:0000256" key="3">
    <source>
        <dbReference type="ARBA" id="ARBA00004931"/>
    </source>
</evidence>
<reference evidence="16" key="1">
    <citation type="submission" date="2016-10" db="EMBL/GenBank/DDBJ databases">
        <authorList>
            <person name="Varghese N."/>
        </authorList>
    </citation>
    <scope>NUCLEOTIDE SEQUENCE [LARGE SCALE GENOMIC DNA]</scope>
    <source>
        <strain evidence="16">CGMCC 1.12284</strain>
    </source>
</reference>
<comment type="similarity">
    <text evidence="5 14">Belongs to the class-IV pyridoxal-phosphate-dependent aminotransferase family.</text>
</comment>
<dbReference type="PANTHER" id="PTHR42743:SF11">
    <property type="entry name" value="AMINODEOXYCHORISMATE LYASE"/>
    <property type="match status" value="1"/>
</dbReference>
<dbReference type="GO" id="GO:0009098">
    <property type="term" value="P:L-leucine biosynthetic process"/>
    <property type="evidence" value="ECO:0007669"/>
    <property type="project" value="UniProtKB-UniPathway"/>
</dbReference>
<dbReference type="GO" id="GO:0009097">
    <property type="term" value="P:isoleucine biosynthetic process"/>
    <property type="evidence" value="ECO:0007669"/>
    <property type="project" value="UniProtKB-UniPathway"/>
</dbReference>
<comment type="pathway">
    <text evidence="2 14">Amino-acid biosynthesis; L-isoleucine biosynthesis; L-isoleucine from 2-oxobutanoate: step 4/4.</text>
</comment>
<evidence type="ECO:0000256" key="14">
    <source>
        <dbReference type="RuleBase" id="RU364094"/>
    </source>
</evidence>
<dbReference type="InterPro" id="IPR001544">
    <property type="entry name" value="Aminotrans_IV"/>
</dbReference>
<evidence type="ECO:0000256" key="10">
    <source>
        <dbReference type="ARBA" id="ARBA00023304"/>
    </source>
</evidence>
<keyword evidence="7 14" id="KW-0028">Amino-acid biosynthesis</keyword>
<comment type="cofactor">
    <cofactor evidence="1 14">
        <name>pyridoxal 5'-phosphate</name>
        <dbReference type="ChEBI" id="CHEBI:597326"/>
    </cofactor>
</comment>
<dbReference type="UniPathway" id="UPA00049">
    <property type="reaction ID" value="UER00062"/>
</dbReference>
<evidence type="ECO:0000256" key="11">
    <source>
        <dbReference type="ARBA" id="ARBA00048212"/>
    </source>
</evidence>
<dbReference type="InterPro" id="IPR043131">
    <property type="entry name" value="BCAT-like_N"/>
</dbReference>
<evidence type="ECO:0000256" key="12">
    <source>
        <dbReference type="ARBA" id="ARBA00048798"/>
    </source>
</evidence>
<dbReference type="PANTHER" id="PTHR42743">
    <property type="entry name" value="AMINO-ACID AMINOTRANSFERASE"/>
    <property type="match status" value="1"/>
</dbReference>
<accession>A0A1I0QZ95</accession>
<dbReference type="FunFam" id="3.20.10.10:FF:000002">
    <property type="entry name" value="D-alanine aminotransferase"/>
    <property type="match status" value="1"/>
</dbReference>
<dbReference type="Gene3D" id="3.30.470.10">
    <property type="match status" value="1"/>
</dbReference>
<evidence type="ECO:0000256" key="4">
    <source>
        <dbReference type="ARBA" id="ARBA00005072"/>
    </source>
</evidence>
<keyword evidence="8 14" id="KW-0808">Transferase</keyword>
<dbReference type="Gene3D" id="3.20.10.10">
    <property type="entry name" value="D-amino Acid Aminotransferase, subunit A, domain 2"/>
    <property type="match status" value="1"/>
</dbReference>
<comment type="function">
    <text evidence="14">Acts on leucine, isoleucine and valine.</text>
</comment>
<dbReference type="STRING" id="1202768.SAMN05216285_4108"/>
<sequence>MSELKSFSEKQSTVESLDTIWMDGEFIDWDEATIHVLTHGLHYGTGVFEGVRCYDTEDGPAIFRWGDHLDRLYGSAQSFDIELPYTPEELTKATRELIDRQHLDDCYIRPIVFYGYDHLGLNPTGSPIRTAIAAWPFGAYLRDDGLENGVDVTVSNWRQFASSQVPTNAKMTGGYVNSVLANLEARQGGYDEAILLTPDGTVAEGPGECLFLVSDNKLHTPALSEGVLPSITRESVIRIARDLGYTVHHESTISLDKLETADELFFAGTAAEITPIRSVNDIAVGNGTKGPVTDEIQSRFFDIVARRTDDYGEWFTLV</sequence>
<comment type="catalytic activity">
    <reaction evidence="13 14">
        <text>L-leucine + 2-oxoglutarate = 4-methyl-2-oxopentanoate + L-glutamate</text>
        <dbReference type="Rhea" id="RHEA:18321"/>
        <dbReference type="ChEBI" id="CHEBI:16810"/>
        <dbReference type="ChEBI" id="CHEBI:17865"/>
        <dbReference type="ChEBI" id="CHEBI:29985"/>
        <dbReference type="ChEBI" id="CHEBI:57427"/>
        <dbReference type="EC" id="2.6.1.42"/>
    </reaction>
</comment>
<keyword evidence="9 14" id="KW-0663">Pyridoxal phosphate</keyword>
<dbReference type="NCBIfam" id="TIGR01122">
    <property type="entry name" value="ilvE_I"/>
    <property type="match status" value="1"/>
</dbReference>
<dbReference type="InterPro" id="IPR036038">
    <property type="entry name" value="Aminotransferase-like"/>
</dbReference>
<evidence type="ECO:0000256" key="5">
    <source>
        <dbReference type="ARBA" id="ARBA00009320"/>
    </source>
</evidence>
<evidence type="ECO:0000256" key="6">
    <source>
        <dbReference type="ARBA" id="ARBA00022576"/>
    </source>
</evidence>
<protein>
    <recommendedName>
        <fullName evidence="14">Branched-chain-amino-acid aminotransferase</fullName>
        <shortName evidence="14">BCAT</shortName>
        <ecNumber evidence="14">2.6.1.42</ecNumber>
    </recommendedName>
</protein>
<evidence type="ECO:0000256" key="13">
    <source>
        <dbReference type="ARBA" id="ARBA00049229"/>
    </source>
</evidence>
<dbReference type="AlphaFoldDB" id="A0A1I0QZ95"/>
<dbReference type="NCBIfam" id="NF005146">
    <property type="entry name" value="PRK06606.1"/>
    <property type="match status" value="1"/>
</dbReference>
<dbReference type="Pfam" id="PF01063">
    <property type="entry name" value="Aminotran_4"/>
    <property type="match status" value="1"/>
</dbReference>
<comment type="catalytic activity">
    <reaction evidence="12 14">
        <text>L-isoleucine + 2-oxoglutarate = (S)-3-methyl-2-oxopentanoate + L-glutamate</text>
        <dbReference type="Rhea" id="RHEA:24801"/>
        <dbReference type="ChEBI" id="CHEBI:16810"/>
        <dbReference type="ChEBI" id="CHEBI:29985"/>
        <dbReference type="ChEBI" id="CHEBI:35146"/>
        <dbReference type="ChEBI" id="CHEBI:58045"/>
        <dbReference type="EC" id="2.6.1.42"/>
    </reaction>
</comment>
<evidence type="ECO:0000256" key="9">
    <source>
        <dbReference type="ARBA" id="ARBA00022898"/>
    </source>
</evidence>
<comment type="pathway">
    <text evidence="4 14">Amino-acid biosynthesis; L-leucine biosynthesis; L-leucine from 3-methyl-2-oxobutanoate: step 4/4.</text>
</comment>
<gene>
    <name evidence="14" type="primary">ilvE</name>
    <name evidence="15" type="ORF">SAMN05216285_4108</name>
</gene>
<dbReference type="InterPro" id="IPR043132">
    <property type="entry name" value="BCAT-like_C"/>
</dbReference>
<proteinExistence type="inferred from homology"/>
<name>A0A1I0QZ95_9EURY</name>
<organism evidence="15 16">
    <name type="scientific">Natrinema salifodinae</name>
    <dbReference type="NCBI Taxonomy" id="1202768"/>
    <lineage>
        <taxon>Archaea</taxon>
        <taxon>Methanobacteriati</taxon>
        <taxon>Methanobacteriota</taxon>
        <taxon>Stenosarchaea group</taxon>
        <taxon>Halobacteria</taxon>
        <taxon>Halobacteriales</taxon>
        <taxon>Natrialbaceae</taxon>
        <taxon>Natrinema</taxon>
    </lineage>
</organism>
<dbReference type="GO" id="GO:0052654">
    <property type="term" value="F:L-leucine-2-oxoglutarate transaminase activity"/>
    <property type="evidence" value="ECO:0007669"/>
    <property type="project" value="RHEA"/>
</dbReference>
<dbReference type="CDD" id="cd01557">
    <property type="entry name" value="BCAT_beta_family"/>
    <property type="match status" value="1"/>
</dbReference>
<dbReference type="InterPro" id="IPR005785">
    <property type="entry name" value="B_amino_transI"/>
</dbReference>
<dbReference type="RefSeq" id="WP_049990555.1">
    <property type="nucleotide sequence ID" value="NZ_FOIS01000006.1"/>
</dbReference>
<dbReference type="InterPro" id="IPR033939">
    <property type="entry name" value="BCAT_family"/>
</dbReference>
<comment type="pathway">
    <text evidence="3 14">Amino-acid biosynthesis; L-valine biosynthesis; L-valine from pyruvate: step 4/4.</text>
</comment>
<dbReference type="Proteomes" id="UP000183275">
    <property type="component" value="Unassembled WGS sequence"/>
</dbReference>
<evidence type="ECO:0000256" key="8">
    <source>
        <dbReference type="ARBA" id="ARBA00022679"/>
    </source>
</evidence>
<comment type="catalytic activity">
    <reaction evidence="11 14">
        <text>L-valine + 2-oxoglutarate = 3-methyl-2-oxobutanoate + L-glutamate</text>
        <dbReference type="Rhea" id="RHEA:24813"/>
        <dbReference type="ChEBI" id="CHEBI:11851"/>
        <dbReference type="ChEBI" id="CHEBI:16810"/>
        <dbReference type="ChEBI" id="CHEBI:29985"/>
        <dbReference type="ChEBI" id="CHEBI:57762"/>
        <dbReference type="EC" id="2.6.1.42"/>
    </reaction>
</comment>
<dbReference type="EC" id="2.6.1.42" evidence="14"/>
<dbReference type="GO" id="GO:0052656">
    <property type="term" value="F:L-isoleucine-2-oxoglutarate transaminase activity"/>
    <property type="evidence" value="ECO:0007669"/>
    <property type="project" value="RHEA"/>
</dbReference>
<dbReference type="UniPathway" id="UPA00048">
    <property type="reaction ID" value="UER00073"/>
</dbReference>
<dbReference type="InterPro" id="IPR050571">
    <property type="entry name" value="Class-IV_PLP-Dep_Aminotrnsfr"/>
</dbReference>
<dbReference type="UniPathway" id="UPA00047">
    <property type="reaction ID" value="UER00058"/>
</dbReference>